<feature type="compositionally biased region" description="Low complexity" evidence="7">
    <location>
        <begin position="49"/>
        <end position="71"/>
    </location>
</feature>
<feature type="region of interest" description="Disordered" evidence="7">
    <location>
        <begin position="366"/>
        <end position="391"/>
    </location>
</feature>
<evidence type="ECO:0000256" key="6">
    <source>
        <dbReference type="ARBA" id="ARBA00023242"/>
    </source>
</evidence>
<dbReference type="Proteomes" id="UP001497392">
    <property type="component" value="Unassembled WGS sequence"/>
</dbReference>
<organism evidence="9 10">
    <name type="scientific">Coccomyxa viridis</name>
    <dbReference type="NCBI Taxonomy" id="1274662"/>
    <lineage>
        <taxon>Eukaryota</taxon>
        <taxon>Viridiplantae</taxon>
        <taxon>Chlorophyta</taxon>
        <taxon>core chlorophytes</taxon>
        <taxon>Trebouxiophyceae</taxon>
        <taxon>Trebouxiophyceae incertae sedis</taxon>
        <taxon>Coccomyxaceae</taxon>
        <taxon>Coccomyxa</taxon>
    </lineage>
</organism>
<keyword evidence="4" id="KW-0863">Zinc-finger</keyword>
<gene>
    <name evidence="9" type="primary">g7632</name>
    <name evidence="9" type="ORF">VP750_LOCUS6533</name>
</gene>
<feature type="compositionally biased region" description="Acidic residues" evidence="7">
    <location>
        <begin position="369"/>
        <end position="383"/>
    </location>
</feature>
<feature type="compositionally biased region" description="Low complexity" evidence="7">
    <location>
        <begin position="30"/>
        <end position="40"/>
    </location>
</feature>
<feature type="region of interest" description="Disordered" evidence="7">
    <location>
        <begin position="1"/>
        <end position="308"/>
    </location>
</feature>
<sequence>MSDFKSQFKAAKAVRGSGSSAKLSKEQIRALKAQRAAAEAKAAEEAAKQKATQEAARQAAAAAPPMAAAAASTHPTSGGAPRAVPPPRFAPAAPPKFGLSPALTTDSQITQVHSGDSSVSPAALQSTASKELSPAEKPSPSAAQHSAPAELPGGFFEAPDEAASGAASALPQEFFEAPDAAAASEAGSAQPAAQGAVQTDESHASLPAGFFEASADPVEDSPAPPAAPLPPASSAAAQPKEQPGIIPKGFFADKEADAKARGEDKKKKSKEEEFSDFMTSIAVDVREAEERDQETAADAAAERAEREQFEQRMRLQRLEELKTGSSEAQKQAAAYTLSDAALDVDVILEEASQSRKRRKVDVKQFLEPAAEEGDDASSEEDLELDWRAKTV</sequence>
<comment type="caution">
    <text evidence="9">The sequence shown here is derived from an EMBL/GenBank/DDBJ whole genome shotgun (WGS) entry which is preliminary data.</text>
</comment>
<feature type="compositionally biased region" description="Basic and acidic residues" evidence="7">
    <location>
        <begin position="251"/>
        <end position="272"/>
    </location>
</feature>
<evidence type="ECO:0000256" key="3">
    <source>
        <dbReference type="ARBA" id="ARBA00022723"/>
    </source>
</evidence>
<feature type="compositionally biased region" description="Low complexity" evidence="7">
    <location>
        <begin position="138"/>
        <end position="149"/>
    </location>
</feature>
<evidence type="ECO:0000256" key="5">
    <source>
        <dbReference type="ARBA" id="ARBA00022833"/>
    </source>
</evidence>
<dbReference type="Pfam" id="PF23406">
    <property type="entry name" value="ZNF380_CC"/>
    <property type="match status" value="1"/>
</dbReference>
<feature type="compositionally biased region" description="Pro residues" evidence="7">
    <location>
        <begin position="222"/>
        <end position="231"/>
    </location>
</feature>
<evidence type="ECO:0000259" key="8">
    <source>
        <dbReference type="Pfam" id="PF23406"/>
    </source>
</evidence>
<proteinExistence type="predicted"/>
<evidence type="ECO:0000256" key="4">
    <source>
        <dbReference type="ARBA" id="ARBA00022771"/>
    </source>
</evidence>
<dbReference type="EMBL" id="CAXHTA020000011">
    <property type="protein sequence ID" value="CAL5224874.1"/>
    <property type="molecule type" value="Genomic_DNA"/>
</dbReference>
<evidence type="ECO:0000313" key="10">
    <source>
        <dbReference type="Proteomes" id="UP001497392"/>
    </source>
</evidence>
<protein>
    <submittedName>
        <fullName evidence="9">G7632 protein</fullName>
    </submittedName>
</protein>
<comment type="subcellular location">
    <subcellularLocation>
        <location evidence="1">Nucleus speckle</location>
    </subcellularLocation>
</comment>
<feature type="compositionally biased region" description="Polar residues" evidence="7">
    <location>
        <begin position="102"/>
        <end position="130"/>
    </location>
</feature>
<keyword evidence="10" id="KW-1185">Reference proteome</keyword>
<dbReference type="InterPro" id="IPR059039">
    <property type="entry name" value="ZNF380_CC"/>
</dbReference>
<evidence type="ECO:0000256" key="7">
    <source>
        <dbReference type="SAM" id="MobiDB-lite"/>
    </source>
</evidence>
<keyword evidence="5" id="KW-0862">Zinc</keyword>
<keyword evidence="6" id="KW-0539">Nucleus</keyword>
<dbReference type="PANTHER" id="PTHR13278">
    <property type="entry name" value="ZINC FINGER PROTEIN 830"/>
    <property type="match status" value="1"/>
</dbReference>
<accession>A0ABP1FYC1</accession>
<feature type="domain" description="ZNF380 coiled-coil" evidence="8">
    <location>
        <begin position="246"/>
        <end position="323"/>
    </location>
</feature>
<name>A0ABP1FYC1_9CHLO</name>
<feature type="compositionally biased region" description="Pro residues" evidence="7">
    <location>
        <begin position="83"/>
        <end position="94"/>
    </location>
</feature>
<keyword evidence="2" id="KW-0217">Developmental protein</keyword>
<dbReference type="PANTHER" id="PTHR13278:SF0">
    <property type="entry name" value="ZINC FINGER PROTEIN 830"/>
    <property type="match status" value="1"/>
</dbReference>
<evidence type="ECO:0000256" key="2">
    <source>
        <dbReference type="ARBA" id="ARBA00022473"/>
    </source>
</evidence>
<reference evidence="9 10" key="1">
    <citation type="submission" date="2024-06" db="EMBL/GenBank/DDBJ databases">
        <authorList>
            <person name="Kraege A."/>
            <person name="Thomma B."/>
        </authorList>
    </citation>
    <scope>NUCLEOTIDE SEQUENCE [LARGE SCALE GENOMIC DNA]</scope>
</reference>
<feature type="compositionally biased region" description="Low complexity" evidence="7">
    <location>
        <begin position="177"/>
        <end position="196"/>
    </location>
</feature>
<keyword evidence="3" id="KW-0479">Metal-binding</keyword>
<dbReference type="InterPro" id="IPR040050">
    <property type="entry name" value="ZNF830-like"/>
</dbReference>
<evidence type="ECO:0000256" key="1">
    <source>
        <dbReference type="ARBA" id="ARBA00004324"/>
    </source>
</evidence>
<evidence type="ECO:0000313" key="9">
    <source>
        <dbReference type="EMBL" id="CAL5224874.1"/>
    </source>
</evidence>